<accession>A0A5B0MXL6</accession>
<sequence length="54" mass="5999">MIATVLSPLYAVFGPREEKRPWTRSRSPDSDWAMSEQQTSAVVGLTVGLVPSRH</sequence>
<protein>
    <submittedName>
        <fullName evidence="2">Uncharacterized protein</fullName>
    </submittedName>
</protein>
<reference evidence="2 3" key="1">
    <citation type="submission" date="2019-05" db="EMBL/GenBank/DDBJ databases">
        <title>Emergence of the Ug99 lineage of the wheat stem rust pathogen through somatic hybridization.</title>
        <authorList>
            <person name="Li F."/>
            <person name="Upadhyaya N.M."/>
            <person name="Sperschneider J."/>
            <person name="Matny O."/>
            <person name="Nguyen-Phuc H."/>
            <person name="Mago R."/>
            <person name="Raley C."/>
            <person name="Miller M.E."/>
            <person name="Silverstein K.A.T."/>
            <person name="Henningsen E."/>
            <person name="Hirsch C.D."/>
            <person name="Visser B."/>
            <person name="Pretorius Z.A."/>
            <person name="Steffenson B.J."/>
            <person name="Schwessinger B."/>
            <person name="Dodds P.N."/>
            <person name="Figueroa M."/>
        </authorList>
    </citation>
    <scope>NUCLEOTIDE SEQUENCE [LARGE SCALE GENOMIC DNA]</scope>
    <source>
        <strain evidence="2">21-0</strain>
    </source>
</reference>
<feature type="compositionally biased region" description="Basic and acidic residues" evidence="1">
    <location>
        <begin position="18"/>
        <end position="29"/>
    </location>
</feature>
<evidence type="ECO:0000256" key="1">
    <source>
        <dbReference type="SAM" id="MobiDB-lite"/>
    </source>
</evidence>
<dbReference type="AlphaFoldDB" id="A0A5B0MXL6"/>
<organism evidence="2 3">
    <name type="scientific">Puccinia graminis f. sp. tritici</name>
    <dbReference type="NCBI Taxonomy" id="56615"/>
    <lineage>
        <taxon>Eukaryota</taxon>
        <taxon>Fungi</taxon>
        <taxon>Dikarya</taxon>
        <taxon>Basidiomycota</taxon>
        <taxon>Pucciniomycotina</taxon>
        <taxon>Pucciniomycetes</taxon>
        <taxon>Pucciniales</taxon>
        <taxon>Pucciniaceae</taxon>
        <taxon>Puccinia</taxon>
    </lineage>
</organism>
<evidence type="ECO:0000313" key="3">
    <source>
        <dbReference type="Proteomes" id="UP000324748"/>
    </source>
</evidence>
<keyword evidence="3" id="KW-1185">Reference proteome</keyword>
<proteinExistence type="predicted"/>
<gene>
    <name evidence="2" type="ORF">PGT21_000055</name>
</gene>
<dbReference type="Proteomes" id="UP000324748">
    <property type="component" value="Unassembled WGS sequence"/>
</dbReference>
<dbReference type="EMBL" id="VSWC01000128">
    <property type="protein sequence ID" value="KAA1081731.1"/>
    <property type="molecule type" value="Genomic_DNA"/>
</dbReference>
<feature type="region of interest" description="Disordered" evidence="1">
    <location>
        <begin position="18"/>
        <end position="37"/>
    </location>
</feature>
<name>A0A5B0MXL6_PUCGR</name>
<evidence type="ECO:0000313" key="2">
    <source>
        <dbReference type="EMBL" id="KAA1081731.1"/>
    </source>
</evidence>
<comment type="caution">
    <text evidence="2">The sequence shown here is derived from an EMBL/GenBank/DDBJ whole genome shotgun (WGS) entry which is preliminary data.</text>
</comment>